<dbReference type="InterPro" id="IPR002401">
    <property type="entry name" value="Cyt_P450_E_grp-I"/>
</dbReference>
<dbReference type="EMBL" id="JANKHO010000264">
    <property type="protein sequence ID" value="KAJ3512342.1"/>
    <property type="molecule type" value="Genomic_DNA"/>
</dbReference>
<keyword evidence="7 9" id="KW-0408">Iron</keyword>
<keyword evidence="4 9" id="KW-0349">Heme</keyword>
<keyword evidence="5 9" id="KW-0479">Metal-binding</keyword>
<accession>A0A9W8MYF6</accession>
<dbReference type="PANTHER" id="PTHR46300:SF4">
    <property type="entry name" value="CYTOCHROME P450 98A3"/>
    <property type="match status" value="1"/>
</dbReference>
<dbReference type="Pfam" id="PF00636">
    <property type="entry name" value="Ribonuclease_3"/>
    <property type="match status" value="1"/>
</dbReference>
<organism evidence="11 12">
    <name type="scientific">Agrocybe chaxingu</name>
    <dbReference type="NCBI Taxonomy" id="84603"/>
    <lineage>
        <taxon>Eukaryota</taxon>
        <taxon>Fungi</taxon>
        <taxon>Dikarya</taxon>
        <taxon>Basidiomycota</taxon>
        <taxon>Agaricomycotina</taxon>
        <taxon>Agaricomycetes</taxon>
        <taxon>Agaricomycetidae</taxon>
        <taxon>Agaricales</taxon>
        <taxon>Agaricineae</taxon>
        <taxon>Strophariaceae</taxon>
        <taxon>Agrocybe</taxon>
    </lineage>
</organism>
<name>A0A9W8MYF6_9AGAR</name>
<evidence type="ECO:0000256" key="1">
    <source>
        <dbReference type="ARBA" id="ARBA00001971"/>
    </source>
</evidence>
<evidence type="ECO:0000313" key="12">
    <source>
        <dbReference type="Proteomes" id="UP001148786"/>
    </source>
</evidence>
<dbReference type="PANTHER" id="PTHR46300">
    <property type="entry name" value="P450, PUTATIVE (EUROFUNG)-RELATED-RELATED"/>
    <property type="match status" value="1"/>
</dbReference>
<dbReference type="InterPro" id="IPR000999">
    <property type="entry name" value="RNase_III_dom"/>
</dbReference>
<gene>
    <name evidence="11" type="ORF">NLJ89_g3577</name>
</gene>
<dbReference type="Pfam" id="PF00067">
    <property type="entry name" value="p450"/>
    <property type="match status" value="2"/>
</dbReference>
<evidence type="ECO:0000256" key="3">
    <source>
        <dbReference type="ARBA" id="ARBA00010617"/>
    </source>
</evidence>
<evidence type="ECO:0000256" key="9">
    <source>
        <dbReference type="PIRSR" id="PIRSR602401-1"/>
    </source>
</evidence>
<feature type="domain" description="RNase III" evidence="10">
    <location>
        <begin position="482"/>
        <end position="582"/>
    </location>
</feature>
<evidence type="ECO:0000313" key="11">
    <source>
        <dbReference type="EMBL" id="KAJ3512342.1"/>
    </source>
</evidence>
<evidence type="ECO:0000256" key="6">
    <source>
        <dbReference type="ARBA" id="ARBA00023002"/>
    </source>
</evidence>
<dbReference type="SUPFAM" id="SSF48264">
    <property type="entry name" value="Cytochrome P450"/>
    <property type="match status" value="1"/>
</dbReference>
<dbReference type="PROSITE" id="PS50142">
    <property type="entry name" value="RNASE_3_2"/>
    <property type="match status" value="1"/>
</dbReference>
<comment type="pathway">
    <text evidence="2">Secondary metabolite biosynthesis.</text>
</comment>
<dbReference type="CDD" id="cd11065">
    <property type="entry name" value="CYP64-like"/>
    <property type="match status" value="1"/>
</dbReference>
<dbReference type="GO" id="GO:0004497">
    <property type="term" value="F:monooxygenase activity"/>
    <property type="evidence" value="ECO:0007669"/>
    <property type="project" value="UniProtKB-KW"/>
</dbReference>
<evidence type="ECO:0000256" key="2">
    <source>
        <dbReference type="ARBA" id="ARBA00005179"/>
    </source>
</evidence>
<proteinExistence type="inferred from homology"/>
<evidence type="ECO:0000256" key="7">
    <source>
        <dbReference type="ARBA" id="ARBA00023004"/>
    </source>
</evidence>
<dbReference type="GO" id="GO:0020037">
    <property type="term" value="F:heme binding"/>
    <property type="evidence" value="ECO:0007669"/>
    <property type="project" value="InterPro"/>
</dbReference>
<dbReference type="GO" id="GO:0006396">
    <property type="term" value="P:RNA processing"/>
    <property type="evidence" value="ECO:0007669"/>
    <property type="project" value="InterPro"/>
</dbReference>
<dbReference type="AlphaFoldDB" id="A0A9W8MYF6"/>
<reference evidence="11" key="1">
    <citation type="submission" date="2022-07" db="EMBL/GenBank/DDBJ databases">
        <title>Genome Sequence of Agrocybe chaxingu.</title>
        <authorList>
            <person name="Buettner E."/>
        </authorList>
    </citation>
    <scope>NUCLEOTIDE SEQUENCE</scope>
    <source>
        <strain evidence="11">MP-N11</strain>
    </source>
</reference>
<dbReference type="SMART" id="SM00535">
    <property type="entry name" value="RIBOc"/>
    <property type="match status" value="1"/>
</dbReference>
<dbReference type="InterPro" id="IPR036389">
    <property type="entry name" value="RNase_III_sf"/>
</dbReference>
<dbReference type="PRINTS" id="PR00385">
    <property type="entry name" value="P450"/>
</dbReference>
<protein>
    <recommendedName>
        <fullName evidence="10">RNase III domain-containing protein</fullName>
    </recommendedName>
</protein>
<dbReference type="PRINTS" id="PR00463">
    <property type="entry name" value="EP450I"/>
</dbReference>
<dbReference type="GO" id="GO:0016705">
    <property type="term" value="F:oxidoreductase activity, acting on paired donors, with incorporation or reduction of molecular oxygen"/>
    <property type="evidence" value="ECO:0007669"/>
    <property type="project" value="InterPro"/>
</dbReference>
<dbReference type="InterPro" id="IPR001128">
    <property type="entry name" value="Cyt_P450"/>
</dbReference>
<evidence type="ECO:0000256" key="5">
    <source>
        <dbReference type="ARBA" id="ARBA00022723"/>
    </source>
</evidence>
<keyword evidence="8" id="KW-0503">Monooxygenase</keyword>
<dbReference type="InterPro" id="IPR036396">
    <property type="entry name" value="Cyt_P450_sf"/>
</dbReference>
<dbReference type="SUPFAM" id="SSF69065">
    <property type="entry name" value="RNase III domain-like"/>
    <property type="match status" value="1"/>
</dbReference>
<sequence>MLGFLNHPLTAFVCAYTIYCLMKWYRLRKLMPPGPLGLPFIGNKHELPAIKPWKKFAELNKRYGPVTSIFLGDTPVIICGTAQPAWDLLEKRSDIYSSRPRFVVAIFQVLHSGFHSRQAATYKDIQSLESKVLIKQILDDPKGYERHVQRFAASVAVSVTYGKRINSVDEWVVKENMDAMDCTQATWNPILTSSNAKCYLHGFLVSMLYNEVKARMSNGTIPDCLTSQCITNIKQLGMSNLELAYAVSNLWHEYIVLAMLHFPEVQKKVQAELDAIVGQDRMPEYEDQASLPYVRAVINEALRWRPVAILGGTPHASTADDVYNGMFIPKGSTIFANFYGIMRDPEMFPEPECFRPERFIETTNPRLLQFDLPFGFGRRSCPGIHLALNSLFINFARMLWAFDIKPALDQDGKEIIPDSENYTNGFNSRPLTSRRNMNKRDRNWIDGSEALSGNWGVDDIVPLPAIKSEQRLRRARNSVKRSKDNNDILEFIGDRVNNLVCTLMVEKVKMSSEHHKVVGRVLCNNDTLGRIAYQLGMHQEAILGHHDKKEVKAWLPTSKESPPKALADLFEAYVGAIYEEQGWKVVIKWLTALYKPLMDLATEDFLNRPDPTRPIPDRPSEEPQEIVVYQGKLLDYLEFKRASLVESGQEAIDALPSGVQFFFGIDGNLMNDADRAEWITRLITSDESIGYLGYLLSLSGFFDPEDVDFQSTRRFTITQDIVYRNKLSSSLKAIVGWYYLKDSARAEKWGEKWFKFIVMRAHDIIADDPNYKLSLPESALDTYSIHAAAVVASDQKLNYTPTSLADLARYLESISLSHSQREEPTGEDEEPESVILVARVEDKSLNRFRPLPKVSLKLSSGSKHSEASEFNSREADTTTASALVIKKESGPKSVKDLSLRVNIAEKLQAPEMSMEQSLIPAFKDIKIGGVAADIKVPPKKANAPLKHDISPEAVSRLGLGQSGAL</sequence>
<dbReference type="InterPro" id="IPR050364">
    <property type="entry name" value="Cytochrome_P450_fung"/>
</dbReference>
<dbReference type="Proteomes" id="UP001148786">
    <property type="component" value="Unassembled WGS sequence"/>
</dbReference>
<dbReference type="GO" id="GO:0005506">
    <property type="term" value="F:iron ion binding"/>
    <property type="evidence" value="ECO:0007669"/>
    <property type="project" value="InterPro"/>
</dbReference>
<dbReference type="InterPro" id="IPR017972">
    <property type="entry name" value="Cyt_P450_CS"/>
</dbReference>
<keyword evidence="12" id="KW-1185">Reference proteome</keyword>
<dbReference type="PROSITE" id="PS00086">
    <property type="entry name" value="CYTOCHROME_P450"/>
    <property type="match status" value="1"/>
</dbReference>
<comment type="similarity">
    <text evidence="3">Belongs to the cytochrome P450 family.</text>
</comment>
<feature type="binding site" description="axial binding residue" evidence="9">
    <location>
        <position position="381"/>
    </location>
    <ligand>
        <name>heme</name>
        <dbReference type="ChEBI" id="CHEBI:30413"/>
    </ligand>
    <ligandPart>
        <name>Fe</name>
        <dbReference type="ChEBI" id="CHEBI:18248"/>
    </ligandPart>
</feature>
<dbReference type="GO" id="GO:0004525">
    <property type="term" value="F:ribonuclease III activity"/>
    <property type="evidence" value="ECO:0007669"/>
    <property type="project" value="InterPro"/>
</dbReference>
<comment type="cofactor">
    <cofactor evidence="1 9">
        <name>heme</name>
        <dbReference type="ChEBI" id="CHEBI:30413"/>
    </cofactor>
</comment>
<dbReference type="CDD" id="cd00593">
    <property type="entry name" value="RIBOc"/>
    <property type="match status" value="1"/>
</dbReference>
<dbReference type="Gene3D" id="1.10.1520.10">
    <property type="entry name" value="Ribonuclease III domain"/>
    <property type="match status" value="1"/>
</dbReference>
<evidence type="ECO:0000256" key="4">
    <source>
        <dbReference type="ARBA" id="ARBA00022617"/>
    </source>
</evidence>
<dbReference type="OrthoDB" id="1055148at2759"/>
<evidence type="ECO:0000256" key="8">
    <source>
        <dbReference type="ARBA" id="ARBA00023033"/>
    </source>
</evidence>
<dbReference type="Gene3D" id="1.10.630.10">
    <property type="entry name" value="Cytochrome P450"/>
    <property type="match status" value="1"/>
</dbReference>
<evidence type="ECO:0000259" key="10">
    <source>
        <dbReference type="PROSITE" id="PS50142"/>
    </source>
</evidence>
<comment type="caution">
    <text evidence="11">The sequence shown here is derived from an EMBL/GenBank/DDBJ whole genome shotgun (WGS) entry which is preliminary data.</text>
</comment>
<keyword evidence="6" id="KW-0560">Oxidoreductase</keyword>